<protein>
    <submittedName>
        <fullName evidence="1">Uncharacterized protein</fullName>
    </submittedName>
</protein>
<dbReference type="STRING" id="1579316.RC74_01405"/>
<reference evidence="1 2" key="1">
    <citation type="submission" date="2016-02" db="EMBL/GenBank/DDBJ databases">
        <title>Complete genome sequence of Halocynthiibacter arcticus PAMC 20958t from arctic marine sediment.</title>
        <authorList>
            <person name="Lee Y.M."/>
            <person name="Baek K."/>
            <person name="Lee H.K."/>
            <person name="Shin S.C."/>
        </authorList>
    </citation>
    <scope>NUCLEOTIDE SEQUENCE [LARGE SCALE GENOMIC DNA]</scope>
    <source>
        <strain evidence="1">PAMC 20958</strain>
    </source>
</reference>
<proteinExistence type="predicted"/>
<dbReference type="KEGG" id="hat:RC74_01405"/>
<keyword evidence="2" id="KW-1185">Reference proteome</keyword>
<gene>
    <name evidence="1" type="ORF">RC74_01405</name>
</gene>
<sequence>MQRAFLVVFAFIALSMTFGFDFFQRQQIAKATGETYGVSEYFASAKARYAAFKNDPITYDIDDYAPNPADWEKRVWTVGDGDLFFGPQKPLTADQLAQLEAVKEVDNNPFVKLMQADLERGLKKGTWVYEKGDSMIALELRFIPARLQTMVGGEQLNMMQDMMQMTEIKSDFARVGGVLFQETTRTHEAFSRELTGHIGRQIDIVLRVIGPSSDILTLMADINFDGLNGMVETPIEGVGNMQEIAFLAMDKEQEAAENPSVYAAMALKIQAMLAARVVEQVETEQDVVAPTTEKPKVRRLGSGSCSGSSFKRCVARTN</sequence>
<evidence type="ECO:0000313" key="2">
    <source>
        <dbReference type="Proteomes" id="UP000070371"/>
    </source>
</evidence>
<dbReference type="AlphaFoldDB" id="A0A126UVK6"/>
<name>A0A126UVK6_9RHOB</name>
<dbReference type="Proteomes" id="UP000070371">
    <property type="component" value="Chromosome"/>
</dbReference>
<accession>A0A126UVK6</accession>
<organism evidence="1 2">
    <name type="scientific">Falsihalocynthiibacter arcticus</name>
    <dbReference type="NCBI Taxonomy" id="1579316"/>
    <lineage>
        <taxon>Bacteria</taxon>
        <taxon>Pseudomonadati</taxon>
        <taxon>Pseudomonadota</taxon>
        <taxon>Alphaproteobacteria</taxon>
        <taxon>Rhodobacterales</taxon>
        <taxon>Roseobacteraceae</taxon>
        <taxon>Falsihalocynthiibacter</taxon>
    </lineage>
</organism>
<evidence type="ECO:0000313" key="1">
    <source>
        <dbReference type="EMBL" id="AML50111.1"/>
    </source>
</evidence>
<dbReference type="EMBL" id="CP014327">
    <property type="protein sequence ID" value="AML50111.1"/>
    <property type="molecule type" value="Genomic_DNA"/>
</dbReference>
<dbReference type="OrthoDB" id="7805566at2"/>
<dbReference type="RefSeq" id="WP_039004438.1">
    <property type="nucleotide sequence ID" value="NZ_CP014327.1"/>
</dbReference>